<dbReference type="InterPro" id="IPR019931">
    <property type="entry name" value="LPXTG_anchor"/>
</dbReference>
<evidence type="ECO:0000256" key="2">
    <source>
        <dbReference type="ARBA" id="ARBA00022512"/>
    </source>
</evidence>
<keyword evidence="4" id="KW-0732">Signal</keyword>
<evidence type="ECO:0000313" key="9">
    <source>
        <dbReference type="Proteomes" id="UP000269573"/>
    </source>
</evidence>
<dbReference type="PROSITE" id="PS50847">
    <property type="entry name" value="GRAM_POS_ANCHORING"/>
    <property type="match status" value="1"/>
</dbReference>
<dbReference type="Pfam" id="PF00746">
    <property type="entry name" value="Gram_pos_anchor"/>
    <property type="match status" value="1"/>
</dbReference>
<dbReference type="NCBIfam" id="TIGR01167">
    <property type="entry name" value="LPXTG_anchor"/>
    <property type="match status" value="1"/>
</dbReference>
<name>A0A3M8DJM3_9BACL</name>
<evidence type="ECO:0000313" key="8">
    <source>
        <dbReference type="EMBL" id="RNB87585.1"/>
    </source>
</evidence>
<reference evidence="8 9" key="1">
    <citation type="submission" date="2018-10" db="EMBL/GenBank/DDBJ databases">
        <title>Phylogenomics of Brevibacillus.</title>
        <authorList>
            <person name="Dunlap C."/>
        </authorList>
    </citation>
    <scope>NUCLEOTIDE SEQUENCE [LARGE SCALE GENOMIC DNA]</scope>
    <source>
        <strain evidence="8 9">JCM 15774</strain>
    </source>
</reference>
<keyword evidence="6" id="KW-0472">Membrane</keyword>
<keyword evidence="6" id="KW-1133">Transmembrane helix</keyword>
<keyword evidence="5" id="KW-0572">Peptidoglycan-anchor</keyword>
<comment type="caution">
    <text evidence="8">The sequence shown here is derived from an EMBL/GenBank/DDBJ whole genome shotgun (WGS) entry which is preliminary data.</text>
</comment>
<organism evidence="8 9">
    <name type="scientific">Brevibacillus nitrificans</name>
    <dbReference type="NCBI Taxonomy" id="651560"/>
    <lineage>
        <taxon>Bacteria</taxon>
        <taxon>Bacillati</taxon>
        <taxon>Bacillota</taxon>
        <taxon>Bacilli</taxon>
        <taxon>Bacillales</taxon>
        <taxon>Paenibacillaceae</taxon>
        <taxon>Brevibacillus</taxon>
    </lineage>
</organism>
<gene>
    <name evidence="8" type="ORF">EDM59_09810</name>
</gene>
<sequence>MSPTGQTLPQTGEEANSGTFYAGIALILIGLSIVLFRRNKKA</sequence>
<feature type="domain" description="Gram-positive cocci surface proteins LPxTG" evidence="7">
    <location>
        <begin position="8"/>
        <end position="42"/>
    </location>
</feature>
<evidence type="ECO:0000256" key="4">
    <source>
        <dbReference type="ARBA" id="ARBA00022729"/>
    </source>
</evidence>
<evidence type="ECO:0000256" key="6">
    <source>
        <dbReference type="SAM" id="Phobius"/>
    </source>
</evidence>
<proteinExistence type="predicted"/>
<keyword evidence="2" id="KW-0134">Cell wall</keyword>
<protein>
    <submittedName>
        <fullName evidence="8">LPXTG cell wall anchor domain-containing protein</fullName>
    </submittedName>
</protein>
<keyword evidence="3" id="KW-0964">Secreted</keyword>
<comment type="subcellular location">
    <subcellularLocation>
        <location evidence="1">Secreted</location>
        <location evidence="1">Cell wall</location>
        <topology evidence="1">Peptidoglycan-anchor</topology>
    </subcellularLocation>
</comment>
<evidence type="ECO:0000256" key="1">
    <source>
        <dbReference type="ARBA" id="ARBA00004168"/>
    </source>
</evidence>
<dbReference type="Proteomes" id="UP000269573">
    <property type="component" value="Unassembled WGS sequence"/>
</dbReference>
<keyword evidence="6" id="KW-0812">Transmembrane</keyword>
<keyword evidence="9" id="KW-1185">Reference proteome</keyword>
<evidence type="ECO:0000256" key="5">
    <source>
        <dbReference type="ARBA" id="ARBA00023088"/>
    </source>
</evidence>
<feature type="transmembrane region" description="Helical" evidence="6">
    <location>
        <begin position="20"/>
        <end position="36"/>
    </location>
</feature>
<dbReference type="RefSeq" id="WP_122923464.1">
    <property type="nucleotide sequence ID" value="NZ_RHHU01000004.1"/>
</dbReference>
<evidence type="ECO:0000259" key="7">
    <source>
        <dbReference type="PROSITE" id="PS50847"/>
    </source>
</evidence>
<dbReference type="AlphaFoldDB" id="A0A3M8DJM3"/>
<evidence type="ECO:0000256" key="3">
    <source>
        <dbReference type="ARBA" id="ARBA00022525"/>
    </source>
</evidence>
<dbReference type="EMBL" id="RHHU01000004">
    <property type="protein sequence ID" value="RNB87585.1"/>
    <property type="molecule type" value="Genomic_DNA"/>
</dbReference>
<accession>A0A3M8DJM3</accession>